<proteinExistence type="predicted"/>
<protein>
    <submittedName>
        <fullName evidence="1">Uncharacterized protein</fullName>
    </submittedName>
</protein>
<keyword evidence="2" id="KW-1185">Reference proteome</keyword>
<dbReference type="AlphaFoldDB" id="A0A1N7IG99"/>
<name>A0A1N7IG99_9FLAO</name>
<evidence type="ECO:0000313" key="2">
    <source>
        <dbReference type="Proteomes" id="UP000186373"/>
    </source>
</evidence>
<gene>
    <name evidence="1" type="ORF">SAMN05421639_103655</name>
</gene>
<sequence>MSKVEDGSSVLETENLVIQLNYPYQCLKP</sequence>
<accession>A0A1N7IG99</accession>
<reference evidence="2" key="1">
    <citation type="submission" date="2017-01" db="EMBL/GenBank/DDBJ databases">
        <authorList>
            <person name="Varghese N."/>
            <person name="Submissions S."/>
        </authorList>
    </citation>
    <scope>NUCLEOTIDE SEQUENCE [LARGE SCALE GENOMIC DNA]</scope>
    <source>
        <strain evidence="2">DSM 17126</strain>
    </source>
</reference>
<organism evidence="1 2">
    <name type="scientific">Chryseobacterium shigense</name>
    <dbReference type="NCBI Taxonomy" id="297244"/>
    <lineage>
        <taxon>Bacteria</taxon>
        <taxon>Pseudomonadati</taxon>
        <taxon>Bacteroidota</taxon>
        <taxon>Flavobacteriia</taxon>
        <taxon>Flavobacteriales</taxon>
        <taxon>Weeksellaceae</taxon>
        <taxon>Chryseobacterium group</taxon>
        <taxon>Chryseobacterium</taxon>
    </lineage>
</organism>
<dbReference type="EMBL" id="FTNY01000003">
    <property type="protein sequence ID" value="SIS36070.1"/>
    <property type="molecule type" value="Genomic_DNA"/>
</dbReference>
<dbReference type="Proteomes" id="UP000186373">
    <property type="component" value="Unassembled WGS sequence"/>
</dbReference>
<evidence type="ECO:0000313" key="1">
    <source>
        <dbReference type="EMBL" id="SIS36070.1"/>
    </source>
</evidence>